<dbReference type="RefSeq" id="WP_160602679.1">
    <property type="nucleotide sequence ID" value="NZ_WTYX01000001.1"/>
</dbReference>
<evidence type="ECO:0000313" key="3">
    <source>
        <dbReference type="Proteomes" id="UP000442714"/>
    </source>
</evidence>
<organism evidence="2 3">
    <name type="scientific">Pontixanthobacter aquaemixtae</name>
    <dbReference type="NCBI Taxonomy" id="1958940"/>
    <lineage>
        <taxon>Bacteria</taxon>
        <taxon>Pseudomonadati</taxon>
        <taxon>Pseudomonadota</taxon>
        <taxon>Alphaproteobacteria</taxon>
        <taxon>Sphingomonadales</taxon>
        <taxon>Erythrobacteraceae</taxon>
        <taxon>Pontixanthobacter</taxon>
    </lineage>
</organism>
<proteinExistence type="predicted"/>
<reference evidence="2 3" key="1">
    <citation type="submission" date="2019-12" db="EMBL/GenBank/DDBJ databases">
        <title>Genomic-based taxomic classification of the family Erythrobacteraceae.</title>
        <authorList>
            <person name="Xu L."/>
        </authorList>
    </citation>
    <scope>NUCLEOTIDE SEQUENCE [LARGE SCALE GENOMIC DNA]</scope>
    <source>
        <strain evidence="2 3">KCTC 52763</strain>
    </source>
</reference>
<dbReference type="InterPro" id="IPR029021">
    <property type="entry name" value="Prot-tyrosine_phosphatase-like"/>
</dbReference>
<dbReference type="NCBIfam" id="TIGR01244">
    <property type="entry name" value="TIGR01244 family sulfur transferase"/>
    <property type="match status" value="1"/>
</dbReference>
<sequence>MDVRNVTEGFAVAPQMQPDDLVILADLGFAAVLCNRPDGEEDGQPTVAEMRDAAQAAGLAFHHIPVAGGKFPEAAIAAFRAVRRGTQGPVLAYCRTGTRSITLDTLANPNSVSPSERLKRAADAGYDLSAMSDQLSSEF</sequence>
<comment type="caution">
    <text evidence="2">The sequence shown here is derived from an EMBL/GenBank/DDBJ whole genome shotgun (WGS) entry which is preliminary data.</text>
</comment>
<dbReference type="OrthoDB" id="9805710at2"/>
<evidence type="ECO:0000313" key="2">
    <source>
        <dbReference type="EMBL" id="MXO89259.1"/>
    </source>
</evidence>
<dbReference type="InterPro" id="IPR005939">
    <property type="entry name" value="BLH_phosphatase-like"/>
</dbReference>
<dbReference type="AlphaFoldDB" id="A0A844ZUN8"/>
<feature type="domain" description="Beta-lactamase hydrolase-like protein phosphatase-like" evidence="1">
    <location>
        <begin position="2"/>
        <end position="107"/>
    </location>
</feature>
<dbReference type="SUPFAM" id="SSF52799">
    <property type="entry name" value="(Phosphotyrosine protein) phosphatases II"/>
    <property type="match status" value="1"/>
</dbReference>
<gene>
    <name evidence="2" type="ORF">GRI41_00290</name>
</gene>
<dbReference type="Proteomes" id="UP000442714">
    <property type="component" value="Unassembled WGS sequence"/>
</dbReference>
<evidence type="ECO:0000259" key="1">
    <source>
        <dbReference type="Pfam" id="PF04273"/>
    </source>
</evidence>
<dbReference type="GO" id="GO:0016787">
    <property type="term" value="F:hydrolase activity"/>
    <property type="evidence" value="ECO:0007669"/>
    <property type="project" value="InterPro"/>
</dbReference>
<dbReference type="Gene3D" id="3.90.190.10">
    <property type="entry name" value="Protein tyrosine phosphatase superfamily"/>
    <property type="match status" value="1"/>
</dbReference>
<protein>
    <submittedName>
        <fullName evidence="2">TIGR01244 family phosphatase</fullName>
    </submittedName>
</protein>
<accession>A0A844ZUN8</accession>
<name>A0A844ZUN8_9SPHN</name>
<dbReference type="EMBL" id="WTYX01000001">
    <property type="protein sequence ID" value="MXO89259.1"/>
    <property type="molecule type" value="Genomic_DNA"/>
</dbReference>
<keyword evidence="3" id="KW-1185">Reference proteome</keyword>
<dbReference type="Pfam" id="PF04273">
    <property type="entry name" value="BLH_phosphatase"/>
    <property type="match status" value="1"/>
</dbReference>